<keyword evidence="7" id="KW-0256">Endoplasmic reticulum</keyword>
<evidence type="ECO:0000259" key="14">
    <source>
        <dbReference type="Pfam" id="PF23860"/>
    </source>
</evidence>
<dbReference type="GO" id="GO:0008250">
    <property type="term" value="C:oligosaccharyltransferase complex"/>
    <property type="evidence" value="ECO:0007669"/>
    <property type="project" value="InterPro"/>
</dbReference>
<dbReference type="Proteomes" id="UP000076761">
    <property type="component" value="Unassembled WGS sequence"/>
</dbReference>
<feature type="chain" id="PRO_5044285596" description="Ribophorin II" evidence="13">
    <location>
        <begin position="20"/>
        <end position="273"/>
    </location>
</feature>
<dbReference type="AlphaFoldDB" id="A0A165SVJ0"/>
<evidence type="ECO:0000256" key="11">
    <source>
        <dbReference type="ARBA" id="ARBA00032139"/>
    </source>
</evidence>
<evidence type="ECO:0000256" key="10">
    <source>
        <dbReference type="ARBA" id="ARBA00030078"/>
    </source>
</evidence>
<dbReference type="InterPro" id="IPR008814">
    <property type="entry name" value="Swp1"/>
</dbReference>
<dbReference type="UniPathway" id="UPA00378"/>
<dbReference type="Pfam" id="PF25147">
    <property type="entry name" value="Ribophorin_II_C"/>
    <property type="match status" value="1"/>
</dbReference>
<evidence type="ECO:0000256" key="3">
    <source>
        <dbReference type="ARBA" id="ARBA00004922"/>
    </source>
</evidence>
<evidence type="ECO:0000259" key="15">
    <source>
        <dbReference type="Pfam" id="PF25147"/>
    </source>
</evidence>
<keyword evidence="9 12" id="KW-0472">Membrane</keyword>
<keyword evidence="17" id="KW-1185">Reference proteome</keyword>
<evidence type="ECO:0000256" key="6">
    <source>
        <dbReference type="ARBA" id="ARBA00022729"/>
    </source>
</evidence>
<name>A0A165SVJ0_9AGAM</name>
<organism evidence="16 17">
    <name type="scientific">Neolentinus lepideus HHB14362 ss-1</name>
    <dbReference type="NCBI Taxonomy" id="1314782"/>
    <lineage>
        <taxon>Eukaryota</taxon>
        <taxon>Fungi</taxon>
        <taxon>Dikarya</taxon>
        <taxon>Basidiomycota</taxon>
        <taxon>Agaricomycotina</taxon>
        <taxon>Agaricomycetes</taxon>
        <taxon>Gloeophyllales</taxon>
        <taxon>Gloeophyllaceae</taxon>
        <taxon>Neolentinus</taxon>
    </lineage>
</organism>
<evidence type="ECO:0000313" key="16">
    <source>
        <dbReference type="EMBL" id="KZT25741.1"/>
    </source>
</evidence>
<gene>
    <name evidence="16" type="ORF">NEOLEDRAFT_1133271</name>
</gene>
<comment type="subcellular location">
    <subcellularLocation>
        <location evidence="2">Endoplasmic reticulum membrane</location>
        <topology evidence="2">Multi-pass membrane protein</topology>
    </subcellularLocation>
</comment>
<evidence type="ECO:0000313" key="17">
    <source>
        <dbReference type="Proteomes" id="UP000076761"/>
    </source>
</evidence>
<dbReference type="PANTHER" id="PTHR12640:SF0">
    <property type="entry name" value="DOLICHYL-DIPHOSPHOOLIGOSACCHARIDE--PROTEIN GLYCOSYLTRANSFERASE SUBUNIT 2"/>
    <property type="match status" value="1"/>
</dbReference>
<evidence type="ECO:0000256" key="4">
    <source>
        <dbReference type="ARBA" id="ARBA00009038"/>
    </source>
</evidence>
<dbReference type="EMBL" id="KV425570">
    <property type="protein sequence ID" value="KZT25741.1"/>
    <property type="molecule type" value="Genomic_DNA"/>
</dbReference>
<comment type="function">
    <text evidence="1">Subunit of the oligosaccharyl transferase (OST) complex that catalyzes the initial transfer of a defined glycan (Glc(3)Man(9)GlcNAc(2) in eukaryotes) from the lipid carrier dolichol-pyrophosphate to an asparagine residue within an Asn-X-Ser/Thr consensus motif in nascent polypeptide chains, the first step in protein N-glycosylation. N-glycosylation occurs cotranslationally and the complex associates with the Sec61 complex at the channel-forming translocon complex that mediates protein translocation across the endoplasmic reticulum (ER). All subunits are required for a maximal enzyme activity.</text>
</comment>
<sequence length="273" mass="29180">MRLLCCLPLLAAAAATVHASALTIQNARFTISSSDATQLRSEQLSLDSTSLPSLSLGSTDTLKLTFQVVEKDGGKGVQPHQTFLRFEANGEEGVQPVRVTSGGKAKFELNMAKPPTSLPPTSTSPVQVSLLLGSYKHSPASLPLFSLSIPPSAPVSPDSFAPLPEITHTFRPEQKVPPKFVSAVFSAIVIAPWVVLLGLWSTLRYSTPHLFSPHVLPFVSSLAAFEGLLLWYWIDLKLGQVLLYGALLGLVTVLTGKQALGAAGDWRVGKKQS</sequence>
<dbReference type="OrthoDB" id="432292at2759"/>
<evidence type="ECO:0000256" key="5">
    <source>
        <dbReference type="ARBA" id="ARBA00022692"/>
    </source>
</evidence>
<evidence type="ECO:0000256" key="8">
    <source>
        <dbReference type="ARBA" id="ARBA00022989"/>
    </source>
</evidence>
<feature type="signal peptide" evidence="13">
    <location>
        <begin position="1"/>
        <end position="19"/>
    </location>
</feature>
<feature type="domain" description="Ribophorin II C-terminal" evidence="15">
    <location>
        <begin position="170"/>
        <end position="265"/>
    </location>
</feature>
<feature type="transmembrane region" description="Helical" evidence="12">
    <location>
        <begin position="180"/>
        <end position="203"/>
    </location>
</feature>
<dbReference type="InterPro" id="IPR056790">
    <property type="entry name" value="Ribophorin_II_C"/>
</dbReference>
<feature type="transmembrane region" description="Helical" evidence="12">
    <location>
        <begin position="240"/>
        <end position="260"/>
    </location>
</feature>
<proteinExistence type="inferred from homology"/>
<evidence type="ECO:0000256" key="13">
    <source>
        <dbReference type="SAM" id="SignalP"/>
    </source>
</evidence>
<feature type="domain" description="Ribophorin II third" evidence="14">
    <location>
        <begin position="26"/>
        <end position="119"/>
    </location>
</feature>
<keyword evidence="8 12" id="KW-1133">Transmembrane helix</keyword>
<comment type="pathway">
    <text evidence="3">Protein modification; protein glycosylation.</text>
</comment>
<evidence type="ECO:0000256" key="12">
    <source>
        <dbReference type="SAM" id="Phobius"/>
    </source>
</evidence>
<dbReference type="Pfam" id="PF23860">
    <property type="entry name" value="Ribophorin_II_3rd"/>
    <property type="match status" value="1"/>
</dbReference>
<evidence type="ECO:0000256" key="9">
    <source>
        <dbReference type="ARBA" id="ARBA00023136"/>
    </source>
</evidence>
<reference evidence="16 17" key="1">
    <citation type="journal article" date="2016" name="Mol. Biol. Evol.">
        <title>Comparative Genomics of Early-Diverging Mushroom-Forming Fungi Provides Insights into the Origins of Lignocellulose Decay Capabilities.</title>
        <authorList>
            <person name="Nagy L.G."/>
            <person name="Riley R."/>
            <person name="Tritt A."/>
            <person name="Adam C."/>
            <person name="Daum C."/>
            <person name="Floudas D."/>
            <person name="Sun H."/>
            <person name="Yadav J.S."/>
            <person name="Pangilinan J."/>
            <person name="Larsson K.H."/>
            <person name="Matsuura K."/>
            <person name="Barry K."/>
            <person name="Labutti K."/>
            <person name="Kuo R."/>
            <person name="Ohm R.A."/>
            <person name="Bhattacharya S.S."/>
            <person name="Shirouzu T."/>
            <person name="Yoshinaga Y."/>
            <person name="Martin F.M."/>
            <person name="Grigoriev I.V."/>
            <person name="Hibbett D.S."/>
        </authorList>
    </citation>
    <scope>NUCLEOTIDE SEQUENCE [LARGE SCALE GENOMIC DNA]</scope>
    <source>
        <strain evidence="16 17">HHB14362 ss-1</strain>
    </source>
</reference>
<feature type="transmembrane region" description="Helical" evidence="12">
    <location>
        <begin position="215"/>
        <end position="234"/>
    </location>
</feature>
<accession>A0A165SVJ0</accession>
<dbReference type="PANTHER" id="PTHR12640">
    <property type="entry name" value="RIBOPHORIN II"/>
    <property type="match status" value="1"/>
</dbReference>
<keyword evidence="6 13" id="KW-0732">Signal</keyword>
<dbReference type="STRING" id="1314782.A0A165SVJ0"/>
<evidence type="ECO:0000256" key="7">
    <source>
        <dbReference type="ARBA" id="ARBA00022824"/>
    </source>
</evidence>
<dbReference type="InterPro" id="IPR055374">
    <property type="entry name" value="Ribophorin_II_3rd"/>
</dbReference>
<comment type="similarity">
    <text evidence="4">Belongs to the SWP1 family.</text>
</comment>
<keyword evidence="5 12" id="KW-0812">Transmembrane</keyword>
<dbReference type="GO" id="GO:0006487">
    <property type="term" value="P:protein N-linked glycosylation"/>
    <property type="evidence" value="ECO:0007669"/>
    <property type="project" value="TreeGrafter"/>
</dbReference>
<evidence type="ECO:0000256" key="1">
    <source>
        <dbReference type="ARBA" id="ARBA00002791"/>
    </source>
</evidence>
<protein>
    <recommendedName>
        <fullName evidence="11">Ribophorin II</fullName>
    </recommendedName>
    <alternativeName>
        <fullName evidence="10">Ribophorin-2</fullName>
    </alternativeName>
</protein>
<dbReference type="InParanoid" id="A0A165SVJ0"/>
<evidence type="ECO:0000256" key="2">
    <source>
        <dbReference type="ARBA" id="ARBA00004477"/>
    </source>
</evidence>